<feature type="compositionally biased region" description="Low complexity" evidence="2">
    <location>
        <begin position="216"/>
        <end position="251"/>
    </location>
</feature>
<accession>A0A4Y9Z3Q8</accession>
<gene>
    <name evidence="4" type="ORF">EVG20_g3487</name>
</gene>
<evidence type="ECO:0000256" key="2">
    <source>
        <dbReference type="SAM" id="MobiDB-lite"/>
    </source>
</evidence>
<dbReference type="EMBL" id="SEOQ01000157">
    <property type="protein sequence ID" value="TFY68627.1"/>
    <property type="molecule type" value="Genomic_DNA"/>
</dbReference>
<reference evidence="4 5" key="1">
    <citation type="submission" date="2019-02" db="EMBL/GenBank/DDBJ databases">
        <title>Genome sequencing of the rare red list fungi Dentipellis fragilis.</title>
        <authorList>
            <person name="Buettner E."/>
            <person name="Kellner H."/>
        </authorList>
    </citation>
    <scope>NUCLEOTIDE SEQUENCE [LARGE SCALE GENOMIC DNA]</scope>
    <source>
        <strain evidence="4 5">DSM 105465</strain>
    </source>
</reference>
<dbReference type="OrthoDB" id="2432613at2759"/>
<evidence type="ECO:0000313" key="5">
    <source>
        <dbReference type="Proteomes" id="UP000298327"/>
    </source>
</evidence>
<dbReference type="STRING" id="205917.A0A4Y9Z3Q8"/>
<dbReference type="PANTHER" id="PTHR40633">
    <property type="entry name" value="MATRIX PROTEIN, PUTATIVE (AFU_ORTHOLOGUE AFUA_8G05410)-RELATED"/>
    <property type="match status" value="1"/>
</dbReference>
<feature type="compositionally biased region" description="Polar residues" evidence="2">
    <location>
        <begin position="142"/>
        <end position="159"/>
    </location>
</feature>
<dbReference type="Pfam" id="PF10342">
    <property type="entry name" value="Kre9_KNH"/>
    <property type="match status" value="1"/>
</dbReference>
<evidence type="ECO:0000259" key="3">
    <source>
        <dbReference type="Pfam" id="PF10342"/>
    </source>
</evidence>
<evidence type="ECO:0000313" key="4">
    <source>
        <dbReference type="EMBL" id="TFY68627.1"/>
    </source>
</evidence>
<feature type="compositionally biased region" description="Low complexity" evidence="2">
    <location>
        <begin position="259"/>
        <end position="276"/>
    </location>
</feature>
<feature type="domain" description="Yeast cell wall synthesis Kre9/Knh1-like N-terminal" evidence="3">
    <location>
        <begin position="47"/>
        <end position="138"/>
    </location>
</feature>
<feature type="compositionally biased region" description="Polar residues" evidence="2">
    <location>
        <begin position="174"/>
        <end position="195"/>
    </location>
</feature>
<dbReference type="Proteomes" id="UP000298327">
    <property type="component" value="Unassembled WGS sequence"/>
</dbReference>
<keyword evidence="1" id="KW-0732">Signal</keyword>
<dbReference type="AlphaFoldDB" id="A0A4Y9Z3Q8"/>
<proteinExistence type="predicted"/>
<dbReference type="InterPro" id="IPR018466">
    <property type="entry name" value="Kre9/Knh1-like_N"/>
</dbReference>
<sequence>MSGKLATGRYVSGSRVEDPPVAVNAFKVAITLLFAASLVACDFVPTSPGPGDAFVSGTDCVLKWDADASGLWKNMTIELMSGSNVNMSLVASVAKGVDGTNASVSPLSWPCPDVDPFSTIYFYQFSNADTKKWTTRFTRTQITSPNGSYTLPSESQQPNGDKIPWGVGRLVQEPNANQSSPLSRTACSNAHTNSTEQHKNATGPAMLVECKEESPSAESAMPSSTSSDTSSSKASGHATASSEESGATASHSAHHEKTASAQSSAAGASADAATASHVETSSQSATASLLPITSTSGCDERFAFRCRSQWLIPGAIVALLM</sequence>
<dbReference type="PANTHER" id="PTHR40633:SF1">
    <property type="entry name" value="GPI ANCHORED SERINE-THREONINE RICH PROTEIN (AFU_ORTHOLOGUE AFUA_1G03630)"/>
    <property type="match status" value="1"/>
</dbReference>
<keyword evidence="5" id="KW-1185">Reference proteome</keyword>
<feature type="compositionally biased region" description="Polar residues" evidence="2">
    <location>
        <begin position="277"/>
        <end position="286"/>
    </location>
</feature>
<comment type="caution">
    <text evidence="4">The sequence shown here is derived from an EMBL/GenBank/DDBJ whole genome shotgun (WGS) entry which is preliminary data.</text>
</comment>
<evidence type="ECO:0000256" key="1">
    <source>
        <dbReference type="ARBA" id="ARBA00022729"/>
    </source>
</evidence>
<protein>
    <recommendedName>
        <fullName evidence="3">Yeast cell wall synthesis Kre9/Knh1-like N-terminal domain-containing protein</fullName>
    </recommendedName>
</protein>
<organism evidence="4 5">
    <name type="scientific">Dentipellis fragilis</name>
    <dbReference type="NCBI Taxonomy" id="205917"/>
    <lineage>
        <taxon>Eukaryota</taxon>
        <taxon>Fungi</taxon>
        <taxon>Dikarya</taxon>
        <taxon>Basidiomycota</taxon>
        <taxon>Agaricomycotina</taxon>
        <taxon>Agaricomycetes</taxon>
        <taxon>Russulales</taxon>
        <taxon>Hericiaceae</taxon>
        <taxon>Dentipellis</taxon>
    </lineage>
</organism>
<feature type="region of interest" description="Disordered" evidence="2">
    <location>
        <begin position="142"/>
        <end position="286"/>
    </location>
</feature>
<dbReference type="InterPro" id="IPR052982">
    <property type="entry name" value="SRP1/TIP1-like"/>
</dbReference>
<name>A0A4Y9Z3Q8_9AGAM</name>